<evidence type="ECO:0000313" key="2">
    <source>
        <dbReference type="Proteomes" id="UP001370348"/>
    </source>
</evidence>
<gene>
    <name evidence="1" type="ORF">LZC94_42530</name>
</gene>
<name>A0ABZ2LZF9_9BACT</name>
<dbReference type="SUPFAM" id="SSF81301">
    <property type="entry name" value="Nucleotidyltransferase"/>
    <property type="match status" value="1"/>
</dbReference>
<protein>
    <recommendedName>
        <fullName evidence="3">Nucleotidyltransferase family protein</fullName>
    </recommendedName>
</protein>
<organism evidence="1 2">
    <name type="scientific">Pendulispora albinea</name>
    <dbReference type="NCBI Taxonomy" id="2741071"/>
    <lineage>
        <taxon>Bacteria</taxon>
        <taxon>Pseudomonadati</taxon>
        <taxon>Myxococcota</taxon>
        <taxon>Myxococcia</taxon>
        <taxon>Myxococcales</taxon>
        <taxon>Sorangiineae</taxon>
        <taxon>Pendulisporaceae</taxon>
        <taxon>Pendulispora</taxon>
    </lineage>
</organism>
<reference evidence="1 2" key="1">
    <citation type="submission" date="2021-12" db="EMBL/GenBank/DDBJ databases">
        <title>Discovery of the Pendulisporaceae a myxobacterial family with distinct sporulation behavior and unique specialized metabolism.</title>
        <authorList>
            <person name="Garcia R."/>
            <person name="Popoff A."/>
            <person name="Bader C.D."/>
            <person name="Loehr J."/>
            <person name="Walesch S."/>
            <person name="Walt C."/>
            <person name="Boldt J."/>
            <person name="Bunk B."/>
            <person name="Haeckl F.J.F.P.J."/>
            <person name="Gunesch A.P."/>
            <person name="Birkelbach J."/>
            <person name="Nuebel U."/>
            <person name="Pietschmann T."/>
            <person name="Bach T."/>
            <person name="Mueller R."/>
        </authorList>
    </citation>
    <scope>NUCLEOTIDE SEQUENCE [LARGE SCALE GENOMIC DNA]</scope>
    <source>
        <strain evidence="1 2">MSr11954</strain>
    </source>
</reference>
<sequence>MHNAELDEAEFFEGLHASGARVLLIGRRALVALGLPVLTADYDLWLHIDDIEIVNGVAERLEHFPDVPSEEARRRGRYVLENGDRVDVIVAPSPTTQDGDVVRFEDVWGRRQHLAFGTGGAFVTLPAISDLIRTKRWSMRPRDLIEIDALEALEQSKVGRS</sequence>
<accession>A0ABZ2LZF9</accession>
<dbReference type="RefSeq" id="WP_394824110.1">
    <property type="nucleotide sequence ID" value="NZ_CP089984.1"/>
</dbReference>
<dbReference type="Gene3D" id="3.30.460.40">
    <property type="match status" value="1"/>
</dbReference>
<dbReference type="InterPro" id="IPR043519">
    <property type="entry name" value="NT_sf"/>
</dbReference>
<dbReference type="EMBL" id="CP089984">
    <property type="protein sequence ID" value="WXB14490.1"/>
    <property type="molecule type" value="Genomic_DNA"/>
</dbReference>
<proteinExistence type="predicted"/>
<dbReference type="Proteomes" id="UP001370348">
    <property type="component" value="Chromosome"/>
</dbReference>
<keyword evidence="2" id="KW-1185">Reference proteome</keyword>
<evidence type="ECO:0000313" key="1">
    <source>
        <dbReference type="EMBL" id="WXB14490.1"/>
    </source>
</evidence>
<evidence type="ECO:0008006" key="3">
    <source>
        <dbReference type="Google" id="ProtNLM"/>
    </source>
</evidence>